<keyword evidence="2 8" id="KW-0732">Signal</keyword>
<feature type="region of interest" description="Disordered" evidence="7">
    <location>
        <begin position="245"/>
        <end position="281"/>
    </location>
</feature>
<evidence type="ECO:0000256" key="7">
    <source>
        <dbReference type="SAM" id="MobiDB-lite"/>
    </source>
</evidence>
<keyword evidence="5 6" id="KW-1015">Disulfide bond</keyword>
<keyword evidence="3 6" id="KW-0758">Storage protein</keyword>
<keyword evidence="11" id="KW-1185">Reference proteome</keyword>
<evidence type="ECO:0000256" key="1">
    <source>
        <dbReference type="ARBA" id="ARBA00007178"/>
    </source>
</evidence>
<dbReference type="FunFam" id="2.60.120.10:FF:000073">
    <property type="entry name" value="Glycinin G1"/>
    <property type="match status" value="1"/>
</dbReference>
<evidence type="ECO:0000313" key="10">
    <source>
        <dbReference type="EMBL" id="KAL3726963.1"/>
    </source>
</evidence>
<evidence type="ECO:0000256" key="3">
    <source>
        <dbReference type="ARBA" id="ARBA00022761"/>
    </source>
</evidence>
<comment type="function">
    <text evidence="6">Seed storage protein.</text>
</comment>
<feature type="region of interest" description="Disordered" evidence="7">
    <location>
        <begin position="156"/>
        <end position="186"/>
    </location>
</feature>
<evidence type="ECO:0000256" key="6">
    <source>
        <dbReference type="RuleBase" id="RU003681"/>
    </source>
</evidence>
<feature type="compositionally biased region" description="Basic and acidic residues" evidence="7">
    <location>
        <begin position="172"/>
        <end position="184"/>
    </location>
</feature>
<dbReference type="InterPro" id="IPR011051">
    <property type="entry name" value="RmlC_Cupin_sf"/>
</dbReference>
<evidence type="ECO:0000256" key="8">
    <source>
        <dbReference type="SAM" id="SignalP"/>
    </source>
</evidence>
<dbReference type="SMART" id="SM00835">
    <property type="entry name" value="Cupin_1"/>
    <property type="match status" value="2"/>
</dbReference>
<dbReference type="Pfam" id="PF00190">
    <property type="entry name" value="Cupin_1"/>
    <property type="match status" value="2"/>
</dbReference>
<evidence type="ECO:0000259" key="9">
    <source>
        <dbReference type="SMART" id="SM00835"/>
    </source>
</evidence>
<dbReference type="PROSITE" id="PS00305">
    <property type="entry name" value="11S_SEED_STORAGE"/>
    <property type="match status" value="1"/>
</dbReference>
<dbReference type="SUPFAM" id="SSF51182">
    <property type="entry name" value="RmlC-like cupins"/>
    <property type="match status" value="1"/>
</dbReference>
<proteinExistence type="inferred from homology"/>
<feature type="compositionally biased region" description="Basic and acidic residues" evidence="7">
    <location>
        <begin position="332"/>
        <end position="366"/>
    </location>
</feature>
<evidence type="ECO:0000256" key="2">
    <source>
        <dbReference type="ARBA" id="ARBA00022729"/>
    </source>
</evidence>
<dbReference type="InterPro" id="IPR006044">
    <property type="entry name" value="11S_seedstore_pln"/>
</dbReference>
<feature type="domain" description="Cupin type-1" evidence="9">
    <location>
        <begin position="83"/>
        <end position="308"/>
    </location>
</feature>
<dbReference type="CDD" id="cd02242">
    <property type="entry name" value="cupin_11S_legumin_N"/>
    <property type="match status" value="1"/>
</dbReference>
<feature type="chain" id="PRO_5044861342" description="Cupin type-1 domain-containing protein" evidence="8">
    <location>
        <begin position="47"/>
        <end position="569"/>
    </location>
</feature>
<comment type="caution">
    <text evidence="10">The sequence shown here is derived from an EMBL/GenBank/DDBJ whole genome shotgun (WGS) entry which is preliminary data.</text>
</comment>
<dbReference type="AlphaFoldDB" id="A0ABD3JJ61"/>
<feature type="domain" description="Cupin type-1" evidence="9">
    <location>
        <begin position="400"/>
        <end position="549"/>
    </location>
</feature>
<feature type="compositionally biased region" description="Low complexity" evidence="7">
    <location>
        <begin position="257"/>
        <end position="281"/>
    </location>
</feature>
<evidence type="ECO:0000256" key="5">
    <source>
        <dbReference type="ARBA" id="ARBA00023157"/>
    </source>
</evidence>
<evidence type="ECO:0000256" key="4">
    <source>
        <dbReference type="ARBA" id="ARBA00023129"/>
    </source>
</evidence>
<accession>A0ABD3JJ61</accession>
<evidence type="ECO:0000313" key="11">
    <source>
        <dbReference type="Proteomes" id="UP001634007"/>
    </source>
</evidence>
<name>A0ABD3JJ61_EUCGL</name>
<dbReference type="Gene3D" id="2.60.120.10">
    <property type="entry name" value="Jelly Rolls"/>
    <property type="match status" value="2"/>
</dbReference>
<dbReference type="InterPro" id="IPR050253">
    <property type="entry name" value="Seed_Storage-Functional"/>
</dbReference>
<keyword evidence="4 6" id="KW-0708">Seed storage protein</keyword>
<dbReference type="EMBL" id="JBJKBG010000008">
    <property type="protein sequence ID" value="KAL3726963.1"/>
    <property type="molecule type" value="Genomic_DNA"/>
</dbReference>
<comment type="similarity">
    <text evidence="1 6">Belongs to the 11S seed storage protein (globulins) family.</text>
</comment>
<dbReference type="GO" id="GO:0045735">
    <property type="term" value="F:nutrient reservoir activity"/>
    <property type="evidence" value="ECO:0007669"/>
    <property type="project" value="UniProtKB-KW"/>
</dbReference>
<dbReference type="Proteomes" id="UP001634007">
    <property type="component" value="Unassembled WGS sequence"/>
</dbReference>
<dbReference type="GO" id="GO:0010431">
    <property type="term" value="P:seed maturation"/>
    <property type="evidence" value="ECO:0007669"/>
    <property type="project" value="UniProtKB-ARBA"/>
</dbReference>
<protein>
    <recommendedName>
        <fullName evidence="9">Cupin type-1 domain-containing protein</fullName>
    </recommendedName>
</protein>
<dbReference type="PANTHER" id="PTHR31189:SF48">
    <property type="entry name" value="LEGUMIN B"/>
    <property type="match status" value="1"/>
</dbReference>
<sequence>MPPPSPRFFLSLFSPGLLPNMAASSSSLLLSLGLLAVLSGLHSCSAHFGEFSGQGLWPFGRQQQQQQRHPLRYRSECRLDKLNNLEPSRRIEAEAGFTELWDEEEEEFKCAGAIAARHVIRRNGLFLPSFTNAPELVYVVQGSGFHGAVIPGCPETYQSDESSQFQGRGQGRRGEESEQRGDRHQKVRFISEGDVLALPAGVTHWIYNRGQSDLVLVSVLYTANEENQLDENYRQFFLAGNPQQYQQQGGRSRRYEGQGQSQSRRGQQQQGRRRGQQQQQQESFGNIFSGFDDDILSDSFNVENELARRLKGEDDQRGHIVEVRDELRILSPRYERGEQGERESSEHEREREREQREREREREREQRRRRQRGRGSYDNATDAASPNGLEETLCTLRLRENIDNPERADIYNPRGGRITTLNSFSLPVLSNLQLSAERGVLYRNAIVAPHYYMNSHALIYAIRGSARYQVVDDNGQTAFDGELREGQFLVIPQNFVAVKRASEQGFEWIGFRTNDVAMVNPLAGRLSAFRALPEEVIQNAFDISREESRRLKYGREELAVFSPGQRGRQ</sequence>
<feature type="signal peptide" evidence="8">
    <location>
        <begin position="1"/>
        <end position="46"/>
    </location>
</feature>
<gene>
    <name evidence="10" type="ORF">ACJRO7_031809</name>
</gene>
<dbReference type="CDD" id="cd02243">
    <property type="entry name" value="cupin_11S_legumin_C"/>
    <property type="match status" value="1"/>
</dbReference>
<dbReference type="InterPro" id="IPR006045">
    <property type="entry name" value="Cupin_1"/>
</dbReference>
<dbReference type="PANTHER" id="PTHR31189">
    <property type="entry name" value="OS03G0336100 PROTEIN-RELATED"/>
    <property type="match status" value="1"/>
</dbReference>
<reference evidence="10 11" key="1">
    <citation type="submission" date="2024-11" db="EMBL/GenBank/DDBJ databases">
        <title>Chromosome-level genome assembly of Eucalyptus globulus Labill. provides insights into its genome evolution.</title>
        <authorList>
            <person name="Li X."/>
        </authorList>
    </citation>
    <scope>NUCLEOTIDE SEQUENCE [LARGE SCALE GENOMIC DNA]</scope>
    <source>
        <strain evidence="10">CL2024</strain>
        <tissue evidence="10">Fresh tender leaves</tissue>
    </source>
</reference>
<dbReference type="InterPro" id="IPR014710">
    <property type="entry name" value="RmlC-like_jellyroll"/>
</dbReference>
<comment type="subunit">
    <text evidence="6">Hexamer; each subunit is composed of an acidic and a basic chain derived from a single precursor and linked by a disulfide bond.</text>
</comment>
<feature type="region of interest" description="Disordered" evidence="7">
    <location>
        <begin position="332"/>
        <end position="390"/>
    </location>
</feature>
<organism evidence="10 11">
    <name type="scientific">Eucalyptus globulus</name>
    <name type="common">Tasmanian blue gum</name>
    <dbReference type="NCBI Taxonomy" id="34317"/>
    <lineage>
        <taxon>Eukaryota</taxon>
        <taxon>Viridiplantae</taxon>
        <taxon>Streptophyta</taxon>
        <taxon>Embryophyta</taxon>
        <taxon>Tracheophyta</taxon>
        <taxon>Spermatophyta</taxon>
        <taxon>Magnoliopsida</taxon>
        <taxon>eudicotyledons</taxon>
        <taxon>Gunneridae</taxon>
        <taxon>Pentapetalae</taxon>
        <taxon>rosids</taxon>
        <taxon>malvids</taxon>
        <taxon>Myrtales</taxon>
        <taxon>Myrtaceae</taxon>
        <taxon>Myrtoideae</taxon>
        <taxon>Eucalypteae</taxon>
        <taxon>Eucalyptus</taxon>
    </lineage>
</organism>
<dbReference type="InterPro" id="IPR022379">
    <property type="entry name" value="11S_seedstore_CS"/>
</dbReference>
<dbReference type="PRINTS" id="PR00439">
    <property type="entry name" value="11SGLOBULIN"/>
</dbReference>